<evidence type="ECO:0000256" key="1">
    <source>
        <dbReference type="SAM" id="MobiDB-lite"/>
    </source>
</evidence>
<gene>
    <name evidence="2" type="ORF">ACFHYQ_26685</name>
</gene>
<dbReference type="Proteomes" id="UP001589870">
    <property type="component" value="Unassembled WGS sequence"/>
</dbReference>
<sequence length="123" mass="13671">MGVVWEGSDLRLNRTVAIKLTKQDELAGSRREAFAARDLMTEIDRSRREDPPALERPDAPAELEEMTFRLLAKSPDQRPASAFSVFETLIAVVRKVPPLPGLVDADLSADPVHMYARVLSASR</sequence>
<feature type="region of interest" description="Disordered" evidence="1">
    <location>
        <begin position="41"/>
        <end position="60"/>
    </location>
</feature>
<dbReference type="EMBL" id="JBHMQT010000059">
    <property type="protein sequence ID" value="MFC0865891.1"/>
    <property type="molecule type" value="Genomic_DNA"/>
</dbReference>
<evidence type="ECO:0000313" key="3">
    <source>
        <dbReference type="Proteomes" id="UP001589870"/>
    </source>
</evidence>
<organism evidence="2 3">
    <name type="scientific">Sphaerimonospora cavernae</name>
    <dbReference type="NCBI Taxonomy" id="1740611"/>
    <lineage>
        <taxon>Bacteria</taxon>
        <taxon>Bacillati</taxon>
        <taxon>Actinomycetota</taxon>
        <taxon>Actinomycetes</taxon>
        <taxon>Streptosporangiales</taxon>
        <taxon>Streptosporangiaceae</taxon>
        <taxon>Sphaerimonospora</taxon>
    </lineage>
</organism>
<name>A0ABV6UCJ7_9ACTN</name>
<reference evidence="2 3" key="1">
    <citation type="submission" date="2024-09" db="EMBL/GenBank/DDBJ databases">
        <authorList>
            <person name="Sun Q."/>
            <person name="Mori K."/>
        </authorList>
    </citation>
    <scope>NUCLEOTIDE SEQUENCE [LARGE SCALE GENOMIC DNA]</scope>
    <source>
        <strain evidence="2 3">TBRC 1851</strain>
    </source>
</reference>
<proteinExistence type="predicted"/>
<protein>
    <recommendedName>
        <fullName evidence="4">Protein kinase domain-containing protein</fullName>
    </recommendedName>
</protein>
<comment type="caution">
    <text evidence="2">The sequence shown here is derived from an EMBL/GenBank/DDBJ whole genome shotgun (WGS) entry which is preliminary data.</text>
</comment>
<accession>A0ABV6UCJ7</accession>
<dbReference type="RefSeq" id="WP_394303896.1">
    <property type="nucleotide sequence ID" value="NZ_JBHMQT010000059.1"/>
</dbReference>
<evidence type="ECO:0008006" key="4">
    <source>
        <dbReference type="Google" id="ProtNLM"/>
    </source>
</evidence>
<keyword evidence="3" id="KW-1185">Reference proteome</keyword>
<evidence type="ECO:0000313" key="2">
    <source>
        <dbReference type="EMBL" id="MFC0865891.1"/>
    </source>
</evidence>
<feature type="compositionally biased region" description="Basic and acidic residues" evidence="1">
    <location>
        <begin position="41"/>
        <end position="59"/>
    </location>
</feature>